<sequence>MASHTLLTLPHEMFHEIMKNIKGLKNDCRASLINLGNTCRHFRGDVLEILLSSPIVDINKIPLLVYTYWEYPQYLSKAKFLEVQEKPLREKDWIDCFPLENLLPYCEDIINKTGIQSLPKRIWR</sequence>
<evidence type="ECO:0000313" key="1">
    <source>
        <dbReference type="EMBL" id="PSN73999.1"/>
    </source>
</evidence>
<reference evidence="1 2" key="1">
    <citation type="journal article" date="2018" name="Front. Microbiol.">
        <title>Genome-Wide Analysis of Corynespora cassiicola Leaf Fall Disease Putative Effectors.</title>
        <authorList>
            <person name="Lopez D."/>
            <person name="Ribeiro S."/>
            <person name="Label P."/>
            <person name="Fumanal B."/>
            <person name="Venisse J.S."/>
            <person name="Kohler A."/>
            <person name="de Oliveira R.R."/>
            <person name="Labutti K."/>
            <person name="Lipzen A."/>
            <person name="Lail K."/>
            <person name="Bauer D."/>
            <person name="Ohm R.A."/>
            <person name="Barry K.W."/>
            <person name="Spatafora J."/>
            <person name="Grigoriev I.V."/>
            <person name="Martin F.M."/>
            <person name="Pujade-Renaud V."/>
        </authorList>
    </citation>
    <scope>NUCLEOTIDE SEQUENCE [LARGE SCALE GENOMIC DNA]</scope>
    <source>
        <strain evidence="1 2">Philippines</strain>
    </source>
</reference>
<evidence type="ECO:0008006" key="3">
    <source>
        <dbReference type="Google" id="ProtNLM"/>
    </source>
</evidence>
<dbReference type="Proteomes" id="UP000240883">
    <property type="component" value="Unassembled WGS sequence"/>
</dbReference>
<dbReference type="AlphaFoldDB" id="A0A2T2P8L6"/>
<organism evidence="1 2">
    <name type="scientific">Corynespora cassiicola Philippines</name>
    <dbReference type="NCBI Taxonomy" id="1448308"/>
    <lineage>
        <taxon>Eukaryota</taxon>
        <taxon>Fungi</taxon>
        <taxon>Dikarya</taxon>
        <taxon>Ascomycota</taxon>
        <taxon>Pezizomycotina</taxon>
        <taxon>Dothideomycetes</taxon>
        <taxon>Pleosporomycetidae</taxon>
        <taxon>Pleosporales</taxon>
        <taxon>Corynesporascaceae</taxon>
        <taxon>Corynespora</taxon>
    </lineage>
</organism>
<gene>
    <name evidence="1" type="ORF">BS50DRAFT_580853</name>
</gene>
<evidence type="ECO:0000313" key="2">
    <source>
        <dbReference type="Proteomes" id="UP000240883"/>
    </source>
</evidence>
<proteinExistence type="predicted"/>
<protein>
    <recommendedName>
        <fullName evidence="3">F-box domain-containing protein</fullName>
    </recommendedName>
</protein>
<keyword evidence="2" id="KW-1185">Reference proteome</keyword>
<accession>A0A2T2P8L6</accession>
<dbReference type="EMBL" id="KZ678128">
    <property type="protein sequence ID" value="PSN73999.1"/>
    <property type="molecule type" value="Genomic_DNA"/>
</dbReference>
<name>A0A2T2P8L6_CORCC</name>